<dbReference type="RefSeq" id="WP_338599062.1">
    <property type="nucleotide sequence ID" value="NZ_AP028679.1"/>
</dbReference>
<dbReference type="AlphaFoldDB" id="A0AAU9F192"/>
<dbReference type="EMBL" id="AP028679">
    <property type="protein sequence ID" value="BEQ15107.1"/>
    <property type="molecule type" value="Genomic_DNA"/>
</dbReference>
<sequence>MNDQLGPLAEAMRQEIKAIPQTMRQETVIRQALVCLLYQAVKQMGLVPLAGWKPPRSTRGGVDLVGVDDSGELPAVRVAFVIDPLVDLPRLKDLEWVDCPDKIVVSFSERADKVKQSSFFLTKDHTHLSLY</sequence>
<evidence type="ECO:0000313" key="1">
    <source>
        <dbReference type="EMBL" id="BEQ15107.1"/>
    </source>
</evidence>
<dbReference type="KEGG" id="dmp:FAK_21730"/>
<dbReference type="Proteomes" id="UP001366166">
    <property type="component" value="Chromosome"/>
</dbReference>
<protein>
    <submittedName>
        <fullName evidence="1">Uncharacterized protein</fullName>
    </submittedName>
</protein>
<gene>
    <name evidence="1" type="ORF">FAK_21730</name>
</gene>
<proteinExistence type="predicted"/>
<evidence type="ECO:0000313" key="2">
    <source>
        <dbReference type="Proteomes" id="UP001366166"/>
    </source>
</evidence>
<reference evidence="2" key="1">
    <citation type="journal article" date="2023" name="Arch. Microbiol.">
        <title>Desulfoferula mesophilus gen. nov. sp. nov., a mesophilic sulfate-reducing bacterium isolated from a brackish lake sediment.</title>
        <authorList>
            <person name="Watanabe T."/>
            <person name="Yabe T."/>
            <person name="Tsuji J.M."/>
            <person name="Fukui M."/>
        </authorList>
    </citation>
    <scope>NUCLEOTIDE SEQUENCE [LARGE SCALE GENOMIC DNA]</scope>
    <source>
        <strain evidence="2">12FAK</strain>
    </source>
</reference>
<accession>A0AAU9F192</accession>
<keyword evidence="2" id="KW-1185">Reference proteome</keyword>
<name>A0AAU9F192_9BACT</name>
<organism evidence="1 2">
    <name type="scientific">Desulfoferula mesophila</name>
    <dbReference type="NCBI Taxonomy" id="3058419"/>
    <lineage>
        <taxon>Bacteria</taxon>
        <taxon>Pseudomonadati</taxon>
        <taxon>Thermodesulfobacteriota</taxon>
        <taxon>Desulfarculia</taxon>
        <taxon>Desulfarculales</taxon>
        <taxon>Desulfarculaceae</taxon>
        <taxon>Desulfoferula</taxon>
    </lineage>
</organism>